<dbReference type="AGR" id="WB:WBGene00017723"/>
<dbReference type="EMBL" id="BX284605">
    <property type="protein sequence ID" value="CTQ86785.1"/>
    <property type="molecule type" value="Genomic_DNA"/>
</dbReference>
<dbReference type="SMR" id="A0A0K3AUU0"/>
<protein>
    <submittedName>
        <fullName evidence="1">B3GNT1, Beta-1,3-N-acetylGucosamiNylTransferase 1, homolog</fullName>
    </submittedName>
</protein>
<proteinExistence type="predicted"/>
<dbReference type="OMA" id="MYKVQAN"/>
<evidence type="ECO:0000313" key="2">
    <source>
        <dbReference type="Proteomes" id="UP000001940"/>
    </source>
</evidence>
<dbReference type="CTD" id="184865"/>
<name>A0A0K3AUU0_CAEEL</name>
<dbReference type="PANTHER" id="PTHR47411:SF2">
    <property type="entry name" value="B3GNT1, BETA-1,3-N-ACETYLGUCOSAMINYLTRANSFERASE 1, HOMOLOG"/>
    <property type="match status" value="1"/>
</dbReference>
<reference evidence="1 2" key="1">
    <citation type="journal article" date="1998" name="Science">
        <title>Genome sequence of the nematode C. elegans: a platform for investigating biology.</title>
        <authorList>
            <consortium name="The C. elegans sequencing consortium"/>
            <person name="Sulson J.E."/>
            <person name="Waterston R."/>
        </authorList>
    </citation>
    <scope>NUCLEOTIDE SEQUENCE [LARGE SCALE GENOMIC DNA]</scope>
    <source>
        <strain evidence="1 2">Bristol N2</strain>
    </source>
</reference>
<dbReference type="Bgee" id="WBGene00017723">
    <property type="expression patterns" value="Expressed in embryo and 1 other cell type or tissue"/>
</dbReference>
<dbReference type="PANTHER" id="PTHR47411">
    <property type="entry name" value="B3GNT1, BETA-1,3-N-ACETYLGUCOSAMINYLTRANSFERASE 1, HOMOLOG"/>
    <property type="match status" value="1"/>
</dbReference>
<dbReference type="RefSeq" id="NP_001300086.1">
    <property type="nucleotide sequence ID" value="NM_001313157.4"/>
</dbReference>
<dbReference type="AlphaFoldDB" id="A0A0K3AUU0"/>
<dbReference type="eggNOG" id="KOG3765">
    <property type="taxonomic scope" value="Eukaryota"/>
</dbReference>
<organism evidence="1 2">
    <name type="scientific">Caenorhabditis elegans</name>
    <dbReference type="NCBI Taxonomy" id="6239"/>
    <lineage>
        <taxon>Eukaryota</taxon>
        <taxon>Metazoa</taxon>
        <taxon>Ecdysozoa</taxon>
        <taxon>Nematoda</taxon>
        <taxon>Chromadorea</taxon>
        <taxon>Rhabditida</taxon>
        <taxon>Rhabditina</taxon>
        <taxon>Rhabditomorpha</taxon>
        <taxon>Rhabditoidea</taxon>
        <taxon>Rhabditidae</taxon>
        <taxon>Peloderinae</taxon>
        <taxon>Caenorhabditis</taxon>
    </lineage>
</organism>
<dbReference type="PaxDb" id="6239-F22F7.6a"/>
<dbReference type="GeneID" id="184865"/>
<dbReference type="FunCoup" id="A0A0K3AUU0">
    <property type="interactions" value="540"/>
</dbReference>
<evidence type="ECO:0000313" key="1">
    <source>
        <dbReference type="EMBL" id="CTQ86785.1"/>
    </source>
</evidence>
<dbReference type="WormBase" id="F22F7.6">
    <property type="protein sequence ID" value="CE50993"/>
    <property type="gene ID" value="WBGene00017723"/>
    <property type="gene designation" value="bgnt-1.2"/>
</dbReference>
<dbReference type="OrthoDB" id="9974378at2759"/>
<sequence>MPRCSLKVTFIYTTCFIFTFLIFSEHNQKLSKDYWVEQPDIPEETRKNYSIQTEMYEDQYCVGYNFLEGTGDFREDGLEPITLASHATSDMMLTLEKMTSMWDGPISVGIFIDFHSSQALEYLAEVHRCDEEFRKKMTIHFAIRQSAFQQTCPKIQIPASDRTCWKFRADQSYLRSHLSGPFQLYPSNLMRNLARQGAKSDIHFIMDADMIVSEGFARKLKKVANEMIDGKSKKVLAIRRFESVNGTYLPRTHFELKQSMAYSKTFEFHHRFFPQGHHIEHLEQWFEVSKQSTSVSTMEIPFAGYEWEVQVILHRNDPYNAAYFPSRIKVMHSLIYALCRAGYTFHVPSHVFDVHEGIKHTNTIYSKATIAHQEAYAMDIAGARYVREMDEKYPDTLDKCGRFKMY</sequence>
<evidence type="ECO:0000313" key="3">
    <source>
        <dbReference type="WormBase" id="F22F7.6"/>
    </source>
</evidence>
<keyword evidence="2" id="KW-1185">Reference proteome</keyword>
<dbReference type="STRING" id="6239.F22F7.6.1"/>
<dbReference type="Proteomes" id="UP000001940">
    <property type="component" value="Chromosome V"/>
</dbReference>
<dbReference type="Pfam" id="PF13896">
    <property type="entry name" value="Glyco_transf_49"/>
    <property type="match status" value="1"/>
</dbReference>
<accession>A0A0K3AUU0</accession>
<dbReference type="KEGG" id="cel:CELE_F22F7.6"/>
<gene>
    <name evidence="1 3" type="primary">bgnt-1.2</name>
    <name evidence="1" type="ORF">CELE_F22F7.6</name>
    <name evidence="3" type="ORF">F22F7.6</name>
</gene>
<dbReference type="InParanoid" id="A0A0K3AUU0"/>